<keyword evidence="3" id="KW-0274">FAD</keyword>
<gene>
    <name evidence="6" type="ORF">NOR_03866</name>
</gene>
<dbReference type="InterPro" id="IPR051209">
    <property type="entry name" value="FAD-bind_Monooxygenase_sf"/>
</dbReference>
<dbReference type="InterPro" id="IPR020946">
    <property type="entry name" value="Flavin_mOase-like"/>
</dbReference>
<protein>
    <submittedName>
        <fullName evidence="6">Monooxygenase</fullName>
    </submittedName>
</protein>
<dbReference type="GO" id="GO:0004499">
    <property type="term" value="F:N,N-dimethylaniline monooxygenase activity"/>
    <property type="evidence" value="ECO:0007669"/>
    <property type="project" value="InterPro"/>
</dbReference>
<accession>A0A162JGT8</accession>
<dbReference type="InterPro" id="IPR014710">
    <property type="entry name" value="RmlC-like_jellyroll"/>
</dbReference>
<evidence type="ECO:0000256" key="3">
    <source>
        <dbReference type="ARBA" id="ARBA00022827"/>
    </source>
</evidence>
<dbReference type="EMBL" id="AZHC01000010">
    <property type="protein sequence ID" value="OAA44138.1"/>
    <property type="molecule type" value="Genomic_DNA"/>
</dbReference>
<evidence type="ECO:0000256" key="4">
    <source>
        <dbReference type="ARBA" id="ARBA00023002"/>
    </source>
</evidence>
<evidence type="ECO:0000256" key="1">
    <source>
        <dbReference type="ARBA" id="ARBA00010139"/>
    </source>
</evidence>
<dbReference type="AlphaFoldDB" id="A0A162JGT8"/>
<dbReference type="Gene3D" id="3.30.9.10">
    <property type="entry name" value="D-Amino Acid Oxidase, subunit A, domain 2"/>
    <property type="match status" value="1"/>
</dbReference>
<organism evidence="6 7">
    <name type="scientific">Metarhizium rileyi (strain RCEF 4871)</name>
    <name type="common">Nomuraea rileyi</name>
    <dbReference type="NCBI Taxonomy" id="1649241"/>
    <lineage>
        <taxon>Eukaryota</taxon>
        <taxon>Fungi</taxon>
        <taxon>Dikarya</taxon>
        <taxon>Ascomycota</taxon>
        <taxon>Pezizomycotina</taxon>
        <taxon>Sordariomycetes</taxon>
        <taxon>Hypocreomycetidae</taxon>
        <taxon>Hypocreales</taxon>
        <taxon>Clavicipitaceae</taxon>
        <taxon>Metarhizium</taxon>
    </lineage>
</organism>
<keyword evidence="2" id="KW-0285">Flavoprotein</keyword>
<dbReference type="STRING" id="1081105.A0A162JGT8"/>
<proteinExistence type="inferred from homology"/>
<dbReference type="Pfam" id="PF00743">
    <property type="entry name" value="FMO-like"/>
    <property type="match status" value="1"/>
</dbReference>
<dbReference type="CDD" id="cd02219">
    <property type="entry name" value="cupin_YjlB-like"/>
    <property type="match status" value="1"/>
</dbReference>
<dbReference type="InterPro" id="IPR006076">
    <property type="entry name" value="FAD-dep_OxRdtase"/>
</dbReference>
<dbReference type="Gene3D" id="2.60.120.10">
    <property type="entry name" value="Jelly Rolls"/>
    <property type="match status" value="1"/>
</dbReference>
<dbReference type="Pfam" id="PF01266">
    <property type="entry name" value="DAO"/>
    <property type="match status" value="1"/>
</dbReference>
<evidence type="ECO:0000256" key="2">
    <source>
        <dbReference type="ARBA" id="ARBA00022630"/>
    </source>
</evidence>
<dbReference type="GO" id="GO:0050661">
    <property type="term" value="F:NADP binding"/>
    <property type="evidence" value="ECO:0007669"/>
    <property type="project" value="InterPro"/>
</dbReference>
<dbReference type="OMA" id="RIFIKES"/>
<dbReference type="Gene3D" id="3.50.50.60">
    <property type="entry name" value="FAD/NAD(P)-binding domain"/>
    <property type="match status" value="3"/>
</dbReference>
<comment type="similarity">
    <text evidence="1">Belongs to the FAD-binding monooxygenase family.</text>
</comment>
<dbReference type="InterPro" id="IPR036188">
    <property type="entry name" value="FAD/NAD-bd_sf"/>
</dbReference>
<comment type="caution">
    <text evidence="6">The sequence shown here is derived from an EMBL/GenBank/DDBJ whole genome shotgun (WGS) entry which is preliminary data.</text>
</comment>
<keyword evidence="4" id="KW-0560">Oxidoreductase</keyword>
<dbReference type="SUPFAM" id="SSF54373">
    <property type="entry name" value="FAD-linked reductases, C-terminal domain"/>
    <property type="match status" value="1"/>
</dbReference>
<evidence type="ECO:0000259" key="5">
    <source>
        <dbReference type="Pfam" id="PF01266"/>
    </source>
</evidence>
<dbReference type="SUPFAM" id="SSF51182">
    <property type="entry name" value="RmlC-like cupins"/>
    <property type="match status" value="1"/>
</dbReference>
<evidence type="ECO:0000313" key="7">
    <source>
        <dbReference type="Proteomes" id="UP000243498"/>
    </source>
</evidence>
<dbReference type="OrthoDB" id="74360at2759"/>
<feature type="domain" description="FAD dependent oxidoreductase" evidence="5">
    <location>
        <begin position="13"/>
        <end position="383"/>
    </location>
</feature>
<dbReference type="PANTHER" id="PTHR42877">
    <property type="entry name" value="L-ORNITHINE N(5)-MONOOXYGENASE-RELATED"/>
    <property type="match status" value="1"/>
</dbReference>
<sequence length="1124" mass="126031">MASENCASKSEPVVIVGAGVFGLSTALELTKRGYTNITILDRYLPPAVDGSSVDISRIIRFDYGDPFYSKMAREAVQLWATEYPDHYHQVGFLMLNEKGGFEYTAKTKQVDEQLGKTIQEYADASEMRSIRPGIPGKLEGLSAYYNPKGGWADAASSIAQLAGRCSMAGISFVTGRRGTVTSLIYQRSKVVGVKVLRGSPVRASLVILATGAWTNHLLQIGHASSASAQPVGFIQLTKEEAERLRNMPVMINSNKGVFAFPPTPRSNVLKVARHGWGYATKVRVDDGHSPSRIISCPQRDSNNARHSYMPDDAQEALRDGLRDLVPEFAERPWSRLRLCWYSDTPEGDFIADKHPLLEGLFLATGGSGHGFKFLPVLGKYIVDCLEDKAPKELRFKWRYRLPSRERDLVKAGDGSRGGPPLRFLTSEEQAKLYASSSEIKNYLKAVAKRFDLDDRIRYKCKVVSADWSDDTSTWTVRTNHGDTLVSEILVNAGGILNNFQMPRIDGLDTFSGPIVHTAAWDSSVDLQGKTVAIIGSGASSIQVLPELQAKCNHINVYIRTPSWICPPVVVPNAGNSNYTYLEEEKELFRKDGRKYITQRKEIESQFNGMFGAFFKLNPEQQDMRNRFEARMRFIIKDENLQKHLIPPFEAGCRRINPGEQFLVSIQEPNVEAVFEPIERVTPTGIVAGGAEYQADVIVAATGFNTSFRPRFPITGRKGLNLQDIWEKDPISYFGTGVSGFPNYLIYLGPNTPISNGSLMGPLEATSDYFVRLLQRMMRHGALSFDVHPGAQEDFDNHTREFMKGMVWTGTCRSWFKRATDGKVTALWPGSSLHYMQCLAENRWEDYEWRYEKERFAYWNKGFSWIERPEMDQIGLQVQVSMETMTTLPTSTSDLAFYICEAENLSRSEMPLNEEGSIKNVGDLEITTADELDKYEDLPKGTDTAQLSIMSQAVQCYFLSPTYDVPNNPLPVLHYRGVLPPDSTEDAVTEFLTANTWEKRGAWGHIGIRHFHPNTHECYGIVSGRSTMLLGKIEDGKGVEVKVNKGDVVVLPAGTAHSSIQSTPDYFYIGVYPRRHPRWVNEHGKNPAKQFRSTIRAVEMPEEDPVYGKDGPLLKLWHPQNLAKL</sequence>
<dbReference type="GO" id="GO:0050660">
    <property type="term" value="F:flavin adenine dinucleotide binding"/>
    <property type="evidence" value="ECO:0007669"/>
    <property type="project" value="InterPro"/>
</dbReference>
<reference evidence="6 7" key="1">
    <citation type="journal article" date="2016" name="Genome Biol. Evol.">
        <title>Divergent and convergent evolution of fungal pathogenicity.</title>
        <authorList>
            <person name="Shang Y."/>
            <person name="Xiao G."/>
            <person name="Zheng P."/>
            <person name="Cen K."/>
            <person name="Zhan S."/>
            <person name="Wang C."/>
        </authorList>
    </citation>
    <scope>NUCLEOTIDE SEQUENCE [LARGE SCALE GENOMIC DNA]</scope>
    <source>
        <strain evidence="6 7">RCEF 4871</strain>
    </source>
</reference>
<name>A0A162JGT8_METRR</name>
<dbReference type="SUPFAM" id="SSF51905">
    <property type="entry name" value="FAD/NAD(P)-binding domain"/>
    <property type="match status" value="4"/>
</dbReference>
<dbReference type="Proteomes" id="UP000243498">
    <property type="component" value="Unassembled WGS sequence"/>
</dbReference>
<dbReference type="PANTHER" id="PTHR42877:SF1">
    <property type="entry name" value="FAD-BINDING MONOOXYGENASE STCW"/>
    <property type="match status" value="1"/>
</dbReference>
<dbReference type="InterPro" id="IPR011051">
    <property type="entry name" value="RmlC_Cupin_sf"/>
</dbReference>
<keyword evidence="6" id="KW-0503">Monooxygenase</keyword>
<evidence type="ECO:0000313" key="6">
    <source>
        <dbReference type="EMBL" id="OAA44138.1"/>
    </source>
</evidence>
<dbReference type="InterPro" id="IPR047121">
    <property type="entry name" value="YjiB-like"/>
</dbReference>
<keyword evidence="7" id="KW-1185">Reference proteome</keyword>